<protein>
    <submittedName>
        <fullName evidence="2">Uncharacterized protein</fullName>
    </submittedName>
</protein>
<reference evidence="3" key="1">
    <citation type="journal article" date="2007" name="Plant Cell">
        <title>Dothideomycete-plant interactions illuminated by genome sequencing and EST analysis of the wheat pathogen Stagonospora nodorum.</title>
        <authorList>
            <person name="Hane J.K."/>
            <person name="Lowe R.G."/>
            <person name="Solomon P.S."/>
            <person name="Tan K.C."/>
            <person name="Schoch C.L."/>
            <person name="Spatafora J.W."/>
            <person name="Crous P.W."/>
            <person name="Kodira C."/>
            <person name="Birren B.W."/>
            <person name="Galagan J.E."/>
            <person name="Torriani S.F."/>
            <person name="McDonald B.A."/>
            <person name="Oliver R.P."/>
        </authorList>
    </citation>
    <scope>NUCLEOTIDE SEQUENCE [LARGE SCALE GENOMIC DNA]</scope>
    <source>
        <strain evidence="3">SN15 / ATCC MYA-4574 / FGSC 10173</strain>
    </source>
</reference>
<dbReference type="AlphaFoldDB" id="Q0V7K9"/>
<evidence type="ECO:0000313" key="3">
    <source>
        <dbReference type="Proteomes" id="UP000001055"/>
    </source>
</evidence>
<dbReference type="InParanoid" id="Q0V7K9"/>
<proteinExistence type="predicted"/>
<organism evidence="2 3">
    <name type="scientific">Phaeosphaeria nodorum (strain SN15 / ATCC MYA-4574 / FGSC 10173)</name>
    <name type="common">Glume blotch fungus</name>
    <name type="synonym">Parastagonospora nodorum</name>
    <dbReference type="NCBI Taxonomy" id="321614"/>
    <lineage>
        <taxon>Eukaryota</taxon>
        <taxon>Fungi</taxon>
        <taxon>Dikarya</taxon>
        <taxon>Ascomycota</taxon>
        <taxon>Pezizomycotina</taxon>
        <taxon>Dothideomycetes</taxon>
        <taxon>Pleosporomycetidae</taxon>
        <taxon>Pleosporales</taxon>
        <taxon>Pleosporineae</taxon>
        <taxon>Phaeosphaeriaceae</taxon>
        <taxon>Parastagonospora</taxon>
    </lineage>
</organism>
<dbReference type="KEGG" id="pno:SNOG_00005"/>
<dbReference type="GeneID" id="5967637"/>
<name>Q0V7K9_PHANO</name>
<sequence>MELYRPRTASIPPNFRQIPAAQRFNVTDAAQLKLKLQALDDKLEPHVDASALENACLSRPFHEDVYVDGSEEFFLLVKDVARADLIPAIYIDAYTTVQQGRFPLNRPRVSDFKKGVDPTFSEIRALLPRIDELCGTRLSESFLALEDQGRRKLPAELALHVYSCLLPREDHIALLYQPTRDHKPPRARMDIMRTSRQMHKEVTKYFYENRTLFMIVARDKHSQMLSREYASRYYETLAAMSPETRALFTRLEVDIAHFSEQTFASRRFHHIPSVTDPMQHIFDLLPHLKTIVIVLGVTPARPAKAVERVITQRNETLRWLLEYVPPNVDILWERASLPKIDTGAAELQSMIEARGSFIDSESITMQLAAQRRVMVAEEEEKEDREVYTEETKQTPSPQ</sequence>
<dbReference type="eggNOG" id="ENOG502TJXC">
    <property type="taxonomic scope" value="Eukaryota"/>
</dbReference>
<dbReference type="RefSeq" id="XP_001790703.1">
    <property type="nucleotide sequence ID" value="XM_001790651.1"/>
</dbReference>
<evidence type="ECO:0000313" key="2">
    <source>
        <dbReference type="EMBL" id="EAT91500.2"/>
    </source>
</evidence>
<feature type="compositionally biased region" description="Basic and acidic residues" evidence="1">
    <location>
        <begin position="383"/>
        <end position="392"/>
    </location>
</feature>
<feature type="region of interest" description="Disordered" evidence="1">
    <location>
        <begin position="377"/>
        <end position="398"/>
    </location>
</feature>
<dbReference type="InterPro" id="IPR038883">
    <property type="entry name" value="AN11006-like"/>
</dbReference>
<dbReference type="Proteomes" id="UP000001055">
    <property type="component" value="Unassembled WGS sequence"/>
</dbReference>
<dbReference type="EMBL" id="CH445325">
    <property type="protein sequence ID" value="EAT91500.2"/>
    <property type="molecule type" value="Genomic_DNA"/>
</dbReference>
<accession>Q0V7K9</accession>
<evidence type="ECO:0000256" key="1">
    <source>
        <dbReference type="SAM" id="MobiDB-lite"/>
    </source>
</evidence>
<dbReference type="PANTHER" id="PTHR42085">
    <property type="entry name" value="F-BOX DOMAIN-CONTAINING PROTEIN"/>
    <property type="match status" value="1"/>
</dbReference>
<dbReference type="HOGENOM" id="CLU_703962_0_0_1"/>
<dbReference type="VEuPathDB" id="FungiDB:JI435_000050"/>
<dbReference type="PANTHER" id="PTHR42085:SF1">
    <property type="entry name" value="F-BOX DOMAIN-CONTAINING PROTEIN"/>
    <property type="match status" value="1"/>
</dbReference>
<gene>
    <name evidence="2" type="ORF">SNOG_00005</name>
</gene>